<dbReference type="Gene3D" id="1.20.5.1930">
    <property type="match status" value="1"/>
</dbReference>
<evidence type="ECO:0000256" key="4">
    <source>
        <dbReference type="ARBA" id="ARBA00022519"/>
    </source>
</evidence>
<evidence type="ECO:0000256" key="12">
    <source>
        <dbReference type="ARBA" id="ARBA00023012"/>
    </source>
</evidence>
<dbReference type="GO" id="GO:0046983">
    <property type="term" value="F:protein dimerization activity"/>
    <property type="evidence" value="ECO:0007669"/>
    <property type="project" value="UniProtKB-UniRule"/>
</dbReference>
<evidence type="ECO:0000256" key="6">
    <source>
        <dbReference type="ARBA" id="ARBA00022679"/>
    </source>
</evidence>
<evidence type="ECO:0000259" key="16">
    <source>
        <dbReference type="PROSITE" id="PS50109"/>
    </source>
</evidence>
<keyword evidence="13 14" id="KW-0472">Membrane</keyword>
<evidence type="ECO:0000256" key="9">
    <source>
        <dbReference type="ARBA" id="ARBA00022777"/>
    </source>
</evidence>
<evidence type="ECO:0000256" key="2">
    <source>
        <dbReference type="ARBA" id="ARBA00004429"/>
    </source>
</evidence>
<dbReference type="InterPro" id="IPR042295">
    <property type="entry name" value="NarX-like_N_sf"/>
</dbReference>
<dbReference type="RefSeq" id="WP_126379410.1">
    <property type="nucleotide sequence ID" value="NZ_LR134327.1"/>
</dbReference>
<feature type="transmembrane region" description="Helical" evidence="15">
    <location>
        <begin position="12"/>
        <end position="35"/>
    </location>
</feature>
<dbReference type="CDD" id="cd22899">
    <property type="entry name" value="NarQ_sensor"/>
    <property type="match status" value="1"/>
</dbReference>
<dbReference type="InterPro" id="IPR050482">
    <property type="entry name" value="Sensor_HK_TwoCompSys"/>
</dbReference>
<name>A0A448F9C9_AGGAP</name>
<dbReference type="PANTHER" id="PTHR24421:SF10">
    <property type="entry name" value="NITRATE_NITRITE SENSOR PROTEIN NARQ"/>
    <property type="match status" value="1"/>
</dbReference>
<keyword evidence="5" id="KW-0597">Phosphoprotein</keyword>
<dbReference type="PANTHER" id="PTHR24421">
    <property type="entry name" value="NITRATE/NITRITE SENSOR PROTEIN NARX-RELATED"/>
    <property type="match status" value="1"/>
</dbReference>
<reference evidence="18 19" key="1">
    <citation type="submission" date="2018-12" db="EMBL/GenBank/DDBJ databases">
        <authorList>
            <consortium name="Pathogen Informatics"/>
        </authorList>
    </citation>
    <scope>NUCLEOTIDE SEQUENCE [LARGE SCALE GENOMIC DNA]</scope>
    <source>
        <strain evidence="18 19">NCTC5906</strain>
    </source>
</reference>
<dbReference type="Pfam" id="PF00672">
    <property type="entry name" value="HAMP"/>
    <property type="match status" value="1"/>
</dbReference>
<evidence type="ECO:0000256" key="5">
    <source>
        <dbReference type="ARBA" id="ARBA00022553"/>
    </source>
</evidence>
<dbReference type="InterPro" id="IPR003594">
    <property type="entry name" value="HATPase_dom"/>
</dbReference>
<comment type="catalytic activity">
    <reaction evidence="1 14">
        <text>ATP + protein L-histidine = ADP + protein N-phospho-L-histidine.</text>
        <dbReference type="EC" id="2.7.13.3"/>
    </reaction>
</comment>
<evidence type="ECO:0000256" key="1">
    <source>
        <dbReference type="ARBA" id="ARBA00000085"/>
    </source>
</evidence>
<evidence type="ECO:0000256" key="14">
    <source>
        <dbReference type="PIRNR" id="PIRNR003167"/>
    </source>
</evidence>
<dbReference type="Gene3D" id="3.30.565.10">
    <property type="entry name" value="Histidine kinase-like ATPase, C-terminal domain"/>
    <property type="match status" value="1"/>
</dbReference>
<comment type="subcellular location">
    <subcellularLocation>
        <location evidence="2">Cell inner membrane</location>
        <topology evidence="2">Multi-pass membrane protein</topology>
    </subcellularLocation>
</comment>
<protein>
    <recommendedName>
        <fullName evidence="14">Sensor protein</fullName>
        <ecNumber evidence="14">2.7.13.3</ecNumber>
    </recommendedName>
</protein>
<keyword evidence="7 15" id="KW-0812">Transmembrane</keyword>
<evidence type="ECO:0000259" key="17">
    <source>
        <dbReference type="PROSITE" id="PS50885"/>
    </source>
</evidence>
<dbReference type="SUPFAM" id="SSF158472">
    <property type="entry name" value="HAMP domain-like"/>
    <property type="match status" value="1"/>
</dbReference>
<dbReference type="PROSITE" id="PS50885">
    <property type="entry name" value="HAMP"/>
    <property type="match status" value="1"/>
</dbReference>
<evidence type="ECO:0000256" key="15">
    <source>
        <dbReference type="SAM" id="Phobius"/>
    </source>
</evidence>
<accession>A0A448F9C9</accession>
<dbReference type="PROSITE" id="PS50109">
    <property type="entry name" value="HIS_KIN"/>
    <property type="match status" value="1"/>
</dbReference>
<evidence type="ECO:0000256" key="3">
    <source>
        <dbReference type="ARBA" id="ARBA00022475"/>
    </source>
</evidence>
<dbReference type="OrthoDB" id="9811306at2"/>
<dbReference type="GO" id="GO:0005524">
    <property type="term" value="F:ATP binding"/>
    <property type="evidence" value="ECO:0007669"/>
    <property type="project" value="UniProtKB-UniRule"/>
</dbReference>
<dbReference type="EMBL" id="LR134327">
    <property type="protein sequence ID" value="VEF43148.1"/>
    <property type="molecule type" value="Genomic_DNA"/>
</dbReference>
<keyword evidence="4 14" id="KW-0997">Cell inner membrane</keyword>
<keyword evidence="12 14" id="KW-0902">Two-component regulatory system</keyword>
<keyword evidence="9 14" id="KW-0418">Kinase</keyword>
<dbReference type="InterPro" id="IPR029095">
    <property type="entry name" value="NarX-like_N"/>
</dbReference>
<dbReference type="Pfam" id="PF07730">
    <property type="entry name" value="HisKA_3"/>
    <property type="match status" value="1"/>
</dbReference>
<dbReference type="CDD" id="cd16917">
    <property type="entry name" value="HATPase_UhpB-NarQ-NarX-like"/>
    <property type="match status" value="1"/>
</dbReference>
<proteinExistence type="predicted"/>
<dbReference type="Gene3D" id="1.10.8.500">
    <property type="entry name" value="HAMP domain in histidine kinase"/>
    <property type="match status" value="1"/>
</dbReference>
<keyword evidence="6 14" id="KW-0808">Transferase</keyword>
<dbReference type="InterPro" id="IPR003660">
    <property type="entry name" value="HAMP_dom"/>
</dbReference>
<dbReference type="PIRSF" id="PIRSF003167">
    <property type="entry name" value="STHK_NarX/NarQ"/>
    <property type="match status" value="1"/>
</dbReference>
<evidence type="ECO:0000256" key="8">
    <source>
        <dbReference type="ARBA" id="ARBA00022741"/>
    </source>
</evidence>
<evidence type="ECO:0000256" key="13">
    <source>
        <dbReference type="ARBA" id="ARBA00023136"/>
    </source>
</evidence>
<feature type="domain" description="HAMP" evidence="17">
    <location>
        <begin position="176"/>
        <end position="229"/>
    </location>
</feature>
<dbReference type="GO" id="GO:0005886">
    <property type="term" value="C:plasma membrane"/>
    <property type="evidence" value="ECO:0007669"/>
    <property type="project" value="UniProtKB-SubCell"/>
</dbReference>
<keyword evidence="8 14" id="KW-0547">Nucleotide-binding</keyword>
<evidence type="ECO:0000313" key="18">
    <source>
        <dbReference type="EMBL" id="VEF43148.1"/>
    </source>
</evidence>
<dbReference type="CDD" id="cd06225">
    <property type="entry name" value="HAMP"/>
    <property type="match status" value="1"/>
</dbReference>
<evidence type="ECO:0000256" key="10">
    <source>
        <dbReference type="ARBA" id="ARBA00022840"/>
    </source>
</evidence>
<dbReference type="InterPro" id="IPR011712">
    <property type="entry name" value="Sig_transdc_His_kin_sub3_dim/P"/>
</dbReference>
<evidence type="ECO:0000256" key="11">
    <source>
        <dbReference type="ARBA" id="ARBA00022989"/>
    </source>
</evidence>
<dbReference type="GO" id="GO:0000155">
    <property type="term" value="F:phosphorelay sensor kinase activity"/>
    <property type="evidence" value="ECO:0007669"/>
    <property type="project" value="UniProtKB-UniRule"/>
</dbReference>
<dbReference type="Gene3D" id="1.20.120.960">
    <property type="entry name" value="Histidine kinase NarX, sensor domain"/>
    <property type="match status" value="1"/>
</dbReference>
<keyword evidence="3 14" id="KW-1003">Cell membrane</keyword>
<dbReference type="NCBIfam" id="NF008184">
    <property type="entry name" value="PRK10935.1"/>
    <property type="match status" value="1"/>
</dbReference>
<dbReference type="Pfam" id="PF02518">
    <property type="entry name" value="HATPase_c"/>
    <property type="match status" value="1"/>
</dbReference>
<keyword evidence="11 15" id="KW-1133">Transmembrane helix</keyword>
<evidence type="ECO:0000313" key="19">
    <source>
        <dbReference type="Proteomes" id="UP000272690"/>
    </source>
</evidence>
<dbReference type="Pfam" id="PF13675">
    <property type="entry name" value="PilJ"/>
    <property type="match status" value="1"/>
</dbReference>
<sequence>MVKIKHSVSTRIANYLIVIIIFVGVIASLSFALMAGNKSYAEAINVSGSLRMQSYRLLYEMEHELESVEKSLRQYRESLHSQSLLDIHHQFFVSEDVKSSYNNLIKRWEKMESLAKQKNLVEYQHHIANYVAQVDQFVSALQYSAEQRWILAVWVISLSLLLIFVMVSYVNWYTRKAVARPLEQLTKASIQVQMGQFKHIPLDVNKEDEIGNLARTFTKMSSELGKLYSSLEATVNEKTQKLQQTNRSLTTLYHCSQLVTTNNINGKILQMVMQNIMSSEHLRYLELKVLDAEHWNICLGTKQPLIECQQTEVSMEGETLAVLHWQAGLPCPDLRTMNNLAQMLSRSLYFHKTQRQQEQLLLMEERSIIARELHDSLAQVLAFLQIQLTLLKHNLNKDEPDSKNKSLSIIRQFERALSDGYSQLRELLATFSLTIQEANLKLALEQVIDSLRNQTDMQMSVDCTLPSQSFNAPQLVNALQIVREAVLNAIKHSQGTLIEVIAHTNEDGEYELIVRDNGVGIPSLEEPDGHYGLNIMQERSAQLNAKLTISPRASGGTEVKVTLAHVLY</sequence>
<dbReference type="Proteomes" id="UP000272690">
    <property type="component" value="Chromosome"/>
</dbReference>
<dbReference type="SUPFAM" id="SSF55874">
    <property type="entry name" value="ATPase domain of HSP90 chaperone/DNA topoisomerase II/histidine kinase"/>
    <property type="match status" value="1"/>
</dbReference>
<keyword evidence="10 14" id="KW-0067">ATP-binding</keyword>
<feature type="transmembrane region" description="Helical" evidence="15">
    <location>
        <begin position="149"/>
        <end position="172"/>
    </location>
</feature>
<dbReference type="InterPro" id="IPR036890">
    <property type="entry name" value="HATPase_C_sf"/>
</dbReference>
<dbReference type="InterPro" id="IPR005467">
    <property type="entry name" value="His_kinase_dom"/>
</dbReference>
<feature type="domain" description="Histidine kinase" evidence="16">
    <location>
        <begin position="368"/>
        <end position="567"/>
    </location>
</feature>
<dbReference type="GeneID" id="49635730"/>
<dbReference type="AlphaFoldDB" id="A0A448F9C9"/>
<dbReference type="SMART" id="SM00304">
    <property type="entry name" value="HAMP"/>
    <property type="match status" value="1"/>
</dbReference>
<organism evidence="18 19">
    <name type="scientific">Aggregatibacter aphrophilus ATCC 33389</name>
    <dbReference type="NCBI Taxonomy" id="985008"/>
    <lineage>
        <taxon>Bacteria</taxon>
        <taxon>Pseudomonadati</taxon>
        <taxon>Pseudomonadota</taxon>
        <taxon>Gammaproteobacteria</taxon>
        <taxon>Pasteurellales</taxon>
        <taxon>Pasteurellaceae</taxon>
        <taxon>Aggregatibacter</taxon>
    </lineage>
</organism>
<evidence type="ECO:0000256" key="7">
    <source>
        <dbReference type="ARBA" id="ARBA00022692"/>
    </source>
</evidence>
<dbReference type="InterPro" id="IPR016380">
    <property type="entry name" value="Sig_transdc_His_kin_NarX/NarQ"/>
</dbReference>
<dbReference type="SMART" id="SM00387">
    <property type="entry name" value="HATPase_c"/>
    <property type="match status" value="1"/>
</dbReference>
<gene>
    <name evidence="18" type="primary">narX</name>
    <name evidence="18" type="ORF">NCTC5906_01321</name>
</gene>
<dbReference type="EC" id="2.7.13.3" evidence="14"/>